<reference evidence="5 6" key="1">
    <citation type="journal article" date="2009" name="Environ. Microbiol.">
        <title>Genome sequence of Desulfobacterium autotrophicum HRM2, a marine sulfate reducer oxidizing organic carbon completely to carbon dioxide.</title>
        <authorList>
            <person name="Strittmatter A.W."/>
            <person name="Liesegang H."/>
            <person name="Rabus R."/>
            <person name="Decker I."/>
            <person name="Amann J."/>
            <person name="Andres S."/>
            <person name="Henne A."/>
            <person name="Fricke W.F."/>
            <person name="Martinez-Arias R."/>
            <person name="Bartels D."/>
            <person name="Goesmann A."/>
            <person name="Krause L."/>
            <person name="Puehler A."/>
            <person name="Klenk H.P."/>
            <person name="Richter M."/>
            <person name="Schuler M."/>
            <person name="Gloeckner F.O."/>
            <person name="Meyerdierks A."/>
            <person name="Gottschalk G."/>
            <person name="Amann R."/>
        </authorList>
    </citation>
    <scope>NUCLEOTIDE SEQUENCE [LARGE SCALE GENOMIC DNA]</scope>
    <source>
        <strain evidence="6">ATCC 43914 / DSM 3382 / HRM2</strain>
    </source>
</reference>
<keyword evidence="6" id="KW-1185">Reference proteome</keyword>
<dbReference type="Gene3D" id="1.10.10.10">
    <property type="entry name" value="Winged helix-like DNA-binding domain superfamily/Winged helix DNA-binding domain"/>
    <property type="match status" value="1"/>
</dbReference>
<keyword evidence="3" id="KW-0804">Transcription</keyword>
<dbReference type="GO" id="GO:0003677">
    <property type="term" value="F:DNA binding"/>
    <property type="evidence" value="ECO:0007669"/>
    <property type="project" value="UniProtKB-KW"/>
</dbReference>
<dbReference type="HOGENOM" id="CLU_017584_5_1_7"/>
<protein>
    <submittedName>
        <fullName evidence="5">HTH-type transcriptional regulator</fullName>
    </submittedName>
</protein>
<dbReference type="SUPFAM" id="SSF48008">
    <property type="entry name" value="GntR ligand-binding domain-like"/>
    <property type="match status" value="1"/>
</dbReference>
<dbReference type="Pfam" id="PF00392">
    <property type="entry name" value="GntR"/>
    <property type="match status" value="1"/>
</dbReference>
<dbReference type="InterPro" id="IPR036390">
    <property type="entry name" value="WH_DNA-bd_sf"/>
</dbReference>
<dbReference type="STRING" id="177437.HRM2_38330"/>
<evidence type="ECO:0000256" key="1">
    <source>
        <dbReference type="ARBA" id="ARBA00023015"/>
    </source>
</evidence>
<dbReference type="Proteomes" id="UP000000442">
    <property type="component" value="Chromosome"/>
</dbReference>
<proteinExistence type="predicted"/>
<name>C0QAV8_DESAH</name>
<dbReference type="SUPFAM" id="SSF46785">
    <property type="entry name" value="Winged helix' DNA-binding domain"/>
    <property type="match status" value="1"/>
</dbReference>
<dbReference type="InterPro" id="IPR036388">
    <property type="entry name" value="WH-like_DNA-bd_sf"/>
</dbReference>
<dbReference type="SMART" id="SM00345">
    <property type="entry name" value="HTH_GNTR"/>
    <property type="match status" value="1"/>
</dbReference>
<dbReference type="CDD" id="cd07377">
    <property type="entry name" value="WHTH_GntR"/>
    <property type="match status" value="1"/>
</dbReference>
<dbReference type="OrthoDB" id="5365904at2"/>
<dbReference type="eggNOG" id="COG1802">
    <property type="taxonomic scope" value="Bacteria"/>
</dbReference>
<evidence type="ECO:0000256" key="3">
    <source>
        <dbReference type="ARBA" id="ARBA00023163"/>
    </source>
</evidence>
<organism evidence="5 6">
    <name type="scientific">Desulforapulum autotrophicum (strain ATCC 43914 / DSM 3382 / VKM B-1955 / HRM2)</name>
    <name type="common">Desulfobacterium autotrophicum</name>
    <dbReference type="NCBI Taxonomy" id="177437"/>
    <lineage>
        <taxon>Bacteria</taxon>
        <taxon>Pseudomonadati</taxon>
        <taxon>Thermodesulfobacteriota</taxon>
        <taxon>Desulfobacteria</taxon>
        <taxon>Desulfobacterales</taxon>
        <taxon>Desulfobacteraceae</taxon>
        <taxon>Desulforapulum</taxon>
    </lineage>
</organism>
<dbReference type="KEGG" id="dat:HRM2_38330"/>
<sequence>MNAQIYTVIKNRILFLEYAPGQILNENVLAKEFGVSRTPMRDVLNRLEWEKMARVIPRTGTMVTEIKFEHMMNIYRARFEIEGLAGSLAVEHISKAHLEDLFAVKKRCEALLKNNDRDKDKRNLVEIDKDFREIVYDAIRNPVVAELCQSLYEQTFRLWFITLANCDWPLEVKALVDEITSCHEAFSKKDSKMSFGIKKKYLINHFDRIKTKFLGS</sequence>
<dbReference type="Gene3D" id="1.20.120.530">
    <property type="entry name" value="GntR ligand-binding domain-like"/>
    <property type="match status" value="1"/>
</dbReference>
<gene>
    <name evidence="5" type="ordered locus">HRM2_38330</name>
</gene>
<dbReference type="Pfam" id="PF07729">
    <property type="entry name" value="FCD"/>
    <property type="match status" value="1"/>
</dbReference>
<dbReference type="GO" id="GO:0003700">
    <property type="term" value="F:DNA-binding transcription factor activity"/>
    <property type="evidence" value="ECO:0007669"/>
    <property type="project" value="InterPro"/>
</dbReference>
<evidence type="ECO:0000313" key="6">
    <source>
        <dbReference type="Proteomes" id="UP000000442"/>
    </source>
</evidence>
<feature type="domain" description="HTH gntR-type" evidence="4">
    <location>
        <begin position="1"/>
        <end position="66"/>
    </location>
</feature>
<dbReference type="InterPro" id="IPR000524">
    <property type="entry name" value="Tscrpt_reg_HTH_GntR"/>
</dbReference>
<evidence type="ECO:0000256" key="2">
    <source>
        <dbReference type="ARBA" id="ARBA00023125"/>
    </source>
</evidence>
<dbReference type="PANTHER" id="PTHR43537:SF24">
    <property type="entry name" value="GLUCONATE OPERON TRANSCRIPTIONAL REPRESSOR"/>
    <property type="match status" value="1"/>
</dbReference>
<dbReference type="InterPro" id="IPR008920">
    <property type="entry name" value="TF_FadR/GntR_C"/>
</dbReference>
<evidence type="ECO:0000313" key="5">
    <source>
        <dbReference type="EMBL" id="ACN16891.1"/>
    </source>
</evidence>
<dbReference type="InterPro" id="IPR011711">
    <property type="entry name" value="GntR_C"/>
</dbReference>
<dbReference type="EMBL" id="CP001087">
    <property type="protein sequence ID" value="ACN16891.1"/>
    <property type="molecule type" value="Genomic_DNA"/>
</dbReference>
<dbReference type="PROSITE" id="PS50949">
    <property type="entry name" value="HTH_GNTR"/>
    <property type="match status" value="1"/>
</dbReference>
<keyword evidence="1" id="KW-0805">Transcription regulation</keyword>
<dbReference type="PANTHER" id="PTHR43537">
    <property type="entry name" value="TRANSCRIPTIONAL REGULATOR, GNTR FAMILY"/>
    <property type="match status" value="1"/>
</dbReference>
<dbReference type="AlphaFoldDB" id="C0QAV8"/>
<dbReference type="RefSeq" id="WP_015905637.1">
    <property type="nucleotide sequence ID" value="NC_012108.1"/>
</dbReference>
<evidence type="ECO:0000259" key="4">
    <source>
        <dbReference type="PROSITE" id="PS50949"/>
    </source>
</evidence>
<keyword evidence="2" id="KW-0238">DNA-binding</keyword>
<accession>C0QAV8</accession>